<proteinExistence type="predicted"/>
<name>A0A398CHF2_9BURK</name>
<evidence type="ECO:0000313" key="4">
    <source>
        <dbReference type="Proteomes" id="UP000266302"/>
    </source>
</evidence>
<dbReference type="PANTHER" id="PTHR12192">
    <property type="entry name" value="CATION TRANSPORT PROTEIN CHAC-RELATED"/>
    <property type="match status" value="1"/>
</dbReference>
<reference evidence="3 4" key="1">
    <citation type="submission" date="2018-09" db="EMBL/GenBank/DDBJ databases">
        <title>Draft genome of Simplicispira sp. NY-02.</title>
        <authorList>
            <person name="Im W.T."/>
        </authorList>
    </citation>
    <scope>NUCLEOTIDE SEQUENCE [LARGE SCALE GENOMIC DNA]</scope>
    <source>
        <strain evidence="3 4">NY-02</strain>
    </source>
</reference>
<evidence type="ECO:0000256" key="2">
    <source>
        <dbReference type="ARBA" id="ARBA00023239"/>
    </source>
</evidence>
<evidence type="ECO:0000256" key="1">
    <source>
        <dbReference type="ARBA" id="ARBA00012344"/>
    </source>
</evidence>
<dbReference type="PANTHER" id="PTHR12192:SF2">
    <property type="entry name" value="GLUTATHIONE-SPECIFIC GAMMA-GLUTAMYLCYCLOTRANSFERASE 2"/>
    <property type="match status" value="1"/>
</dbReference>
<protein>
    <recommendedName>
        <fullName evidence="1">glutathione-specific gamma-glutamylcyclotransferase</fullName>
        <ecNumber evidence="1">4.3.2.7</ecNumber>
    </recommendedName>
</protein>
<sequence length="208" mass="23621">MVPCPLPAGAGLMREPPSLLERTVQEWRGRGDLWVFGYASLIWRPEFDYLERREARVHGWHRALKMWSRINRGTHECPGLVFCMLAGGSCRGMVYRIAEAQGEQALARLWEREMPIPVYEPRWLLCHTPAGPVRALAFTLARSSPSHTGELHPDEYRRIFRQARGRYGSTQDYAQATQEGLRAVGIRDRRLEHLIRTAGGDAPSDGSA</sequence>
<organism evidence="3 4">
    <name type="scientific">Simplicispira hankyongi</name>
    <dbReference type="NCBI Taxonomy" id="2315688"/>
    <lineage>
        <taxon>Bacteria</taxon>
        <taxon>Pseudomonadati</taxon>
        <taxon>Pseudomonadota</taxon>
        <taxon>Betaproteobacteria</taxon>
        <taxon>Burkholderiales</taxon>
        <taxon>Comamonadaceae</taxon>
        <taxon>Simplicispira</taxon>
    </lineage>
</organism>
<dbReference type="SUPFAM" id="SSF110857">
    <property type="entry name" value="Gamma-glutamyl cyclotransferase-like"/>
    <property type="match status" value="1"/>
</dbReference>
<dbReference type="GO" id="GO:0016740">
    <property type="term" value="F:transferase activity"/>
    <property type="evidence" value="ECO:0007669"/>
    <property type="project" value="UniProtKB-KW"/>
</dbReference>
<keyword evidence="4" id="KW-1185">Reference proteome</keyword>
<gene>
    <name evidence="3" type="ORF">D3F03_01650</name>
</gene>
<keyword evidence="3" id="KW-0808">Transferase</keyword>
<dbReference type="GO" id="GO:0005737">
    <property type="term" value="C:cytoplasm"/>
    <property type="evidence" value="ECO:0007669"/>
    <property type="project" value="TreeGrafter"/>
</dbReference>
<dbReference type="AlphaFoldDB" id="A0A398CHF2"/>
<evidence type="ECO:0000313" key="3">
    <source>
        <dbReference type="EMBL" id="RID99176.1"/>
    </source>
</evidence>
<dbReference type="Proteomes" id="UP000266302">
    <property type="component" value="Unassembled WGS sequence"/>
</dbReference>
<dbReference type="Pfam" id="PF04752">
    <property type="entry name" value="ChaC"/>
    <property type="match status" value="1"/>
</dbReference>
<dbReference type="InterPro" id="IPR013024">
    <property type="entry name" value="GGCT-like"/>
</dbReference>
<dbReference type="InterPro" id="IPR036568">
    <property type="entry name" value="GGCT-like_sf"/>
</dbReference>
<keyword evidence="2" id="KW-0456">Lyase</keyword>
<dbReference type="InterPro" id="IPR006840">
    <property type="entry name" value="ChaC"/>
</dbReference>
<accession>A0A398CHF2</accession>
<dbReference type="GO" id="GO:0006751">
    <property type="term" value="P:glutathione catabolic process"/>
    <property type="evidence" value="ECO:0007669"/>
    <property type="project" value="InterPro"/>
</dbReference>
<dbReference type="EMBL" id="QXJC01000001">
    <property type="protein sequence ID" value="RID99176.1"/>
    <property type="molecule type" value="Genomic_DNA"/>
</dbReference>
<dbReference type="Gene3D" id="3.10.490.10">
    <property type="entry name" value="Gamma-glutamyl cyclotransferase-like"/>
    <property type="match status" value="1"/>
</dbReference>
<dbReference type="CDD" id="cd06661">
    <property type="entry name" value="GGCT_like"/>
    <property type="match status" value="1"/>
</dbReference>
<comment type="caution">
    <text evidence="3">The sequence shown here is derived from an EMBL/GenBank/DDBJ whole genome shotgun (WGS) entry which is preliminary data.</text>
</comment>
<dbReference type="EC" id="4.3.2.7" evidence="1"/>
<dbReference type="GO" id="GO:0061928">
    <property type="term" value="F:glutathione specific gamma-glutamylcyclotransferase activity"/>
    <property type="evidence" value="ECO:0007669"/>
    <property type="project" value="UniProtKB-EC"/>
</dbReference>
<dbReference type="OrthoDB" id="9795692at2"/>